<reference evidence="2 3" key="1">
    <citation type="journal article" date="2019" name="Nat. Ecol. Evol.">
        <title>Megaphylogeny resolves global patterns of mushroom evolution.</title>
        <authorList>
            <person name="Varga T."/>
            <person name="Krizsan K."/>
            <person name="Foldi C."/>
            <person name="Dima B."/>
            <person name="Sanchez-Garcia M."/>
            <person name="Sanchez-Ramirez S."/>
            <person name="Szollosi G.J."/>
            <person name="Szarkandi J.G."/>
            <person name="Papp V."/>
            <person name="Albert L."/>
            <person name="Andreopoulos W."/>
            <person name="Angelini C."/>
            <person name="Antonin V."/>
            <person name="Barry K.W."/>
            <person name="Bougher N.L."/>
            <person name="Buchanan P."/>
            <person name="Buyck B."/>
            <person name="Bense V."/>
            <person name="Catcheside P."/>
            <person name="Chovatia M."/>
            <person name="Cooper J."/>
            <person name="Damon W."/>
            <person name="Desjardin D."/>
            <person name="Finy P."/>
            <person name="Geml J."/>
            <person name="Haridas S."/>
            <person name="Hughes K."/>
            <person name="Justo A."/>
            <person name="Karasinski D."/>
            <person name="Kautmanova I."/>
            <person name="Kiss B."/>
            <person name="Kocsube S."/>
            <person name="Kotiranta H."/>
            <person name="LaButti K.M."/>
            <person name="Lechner B.E."/>
            <person name="Liimatainen K."/>
            <person name="Lipzen A."/>
            <person name="Lukacs Z."/>
            <person name="Mihaltcheva S."/>
            <person name="Morgado L.N."/>
            <person name="Niskanen T."/>
            <person name="Noordeloos M.E."/>
            <person name="Ohm R.A."/>
            <person name="Ortiz-Santana B."/>
            <person name="Ovrebo C."/>
            <person name="Racz N."/>
            <person name="Riley R."/>
            <person name="Savchenko A."/>
            <person name="Shiryaev A."/>
            <person name="Soop K."/>
            <person name="Spirin V."/>
            <person name="Szebenyi C."/>
            <person name="Tomsovsky M."/>
            <person name="Tulloss R.E."/>
            <person name="Uehling J."/>
            <person name="Grigoriev I.V."/>
            <person name="Vagvolgyi C."/>
            <person name="Papp T."/>
            <person name="Martin F.M."/>
            <person name="Miettinen O."/>
            <person name="Hibbett D.S."/>
            <person name="Nagy L.G."/>
        </authorList>
    </citation>
    <scope>NUCLEOTIDE SEQUENCE [LARGE SCALE GENOMIC DNA]</scope>
    <source>
        <strain evidence="2 3">CBS 962.96</strain>
    </source>
</reference>
<feature type="non-terminal residue" evidence="2">
    <location>
        <position position="241"/>
    </location>
</feature>
<dbReference type="OrthoDB" id="3259294at2759"/>
<name>A0A4S8KU27_DENBC</name>
<keyword evidence="3" id="KW-1185">Reference proteome</keyword>
<dbReference type="AlphaFoldDB" id="A0A4S8KU27"/>
<evidence type="ECO:0000313" key="3">
    <source>
        <dbReference type="Proteomes" id="UP000297245"/>
    </source>
</evidence>
<evidence type="ECO:0000256" key="1">
    <source>
        <dbReference type="SAM" id="MobiDB-lite"/>
    </source>
</evidence>
<accession>A0A4S8KU27</accession>
<feature type="region of interest" description="Disordered" evidence="1">
    <location>
        <begin position="87"/>
        <end position="130"/>
    </location>
</feature>
<evidence type="ECO:0000313" key="2">
    <source>
        <dbReference type="EMBL" id="THU79270.1"/>
    </source>
</evidence>
<organism evidence="2 3">
    <name type="scientific">Dendrothele bispora (strain CBS 962.96)</name>
    <dbReference type="NCBI Taxonomy" id="1314807"/>
    <lineage>
        <taxon>Eukaryota</taxon>
        <taxon>Fungi</taxon>
        <taxon>Dikarya</taxon>
        <taxon>Basidiomycota</taxon>
        <taxon>Agaricomycotina</taxon>
        <taxon>Agaricomycetes</taxon>
        <taxon>Agaricomycetidae</taxon>
        <taxon>Agaricales</taxon>
        <taxon>Agaricales incertae sedis</taxon>
        <taxon>Dendrothele</taxon>
    </lineage>
</organism>
<proteinExistence type="predicted"/>
<sequence>MYLLDNPDHYTSHKFKPFHWNSFKKGKIFGLSRVYDYVYRPLELENMSLYDWIRCCERVKIPTNGKNYKPKKNSDSLIDPEMQDYDSETEYDQDTDTKIDTNETEPESQDDANATYQKMTDDTPFPTPAAKKNLPRNIFPFVYGHPLADSHAVELSTEDKRSVPNFIGPGLPRRNKGDHEYYCMTMLVFFKPWRSGKDLKTINESWDECFTTYKFSDRACNIMNNFQLKYECLDARDDFNA</sequence>
<gene>
    <name evidence="2" type="ORF">K435DRAFT_698199</name>
</gene>
<dbReference type="EMBL" id="ML180050">
    <property type="protein sequence ID" value="THU79270.1"/>
    <property type="molecule type" value="Genomic_DNA"/>
</dbReference>
<dbReference type="Proteomes" id="UP000297245">
    <property type="component" value="Unassembled WGS sequence"/>
</dbReference>
<protein>
    <submittedName>
        <fullName evidence="2">Uncharacterized protein</fullName>
    </submittedName>
</protein>